<dbReference type="GeneID" id="24593581"/>
<reference evidence="1" key="2">
    <citation type="journal article" date="2019" name="Gigascience">
        <title>High-quality Schistosoma haematobium genome achieved by single-molecule and long-range sequencing.</title>
        <authorList>
            <person name="Stroehlein A.J."/>
            <person name="Korhonen P.K."/>
            <person name="Chong T.M."/>
            <person name="Lim Y.L."/>
            <person name="Chan K.G."/>
            <person name="Webster B."/>
            <person name="Rollinson D."/>
            <person name="Brindley P.J."/>
            <person name="Gasser R.B."/>
            <person name="Young N.D."/>
        </authorList>
    </citation>
    <scope>NUCLEOTIDE SEQUENCE</scope>
</reference>
<evidence type="ECO:0000313" key="2">
    <source>
        <dbReference type="EMBL" id="KGB37815.1"/>
    </source>
</evidence>
<reference evidence="2" key="1">
    <citation type="journal article" date="2012" name="Nat. Genet.">
        <title>Whole-genome sequence of Schistosoma haematobium.</title>
        <authorList>
            <person name="Young N.D."/>
            <person name="Jex A.R."/>
            <person name="Li B."/>
            <person name="Liu S."/>
            <person name="Yang L."/>
            <person name="Xiong Z."/>
            <person name="Li Y."/>
            <person name="Cantacessi C."/>
            <person name="Hall R.S."/>
            <person name="Xu X."/>
            <person name="Chen F."/>
            <person name="Wu X."/>
            <person name="Zerlotini A."/>
            <person name="Oliveira G."/>
            <person name="Hofmann A."/>
            <person name="Zhang G."/>
            <person name="Fang X."/>
            <person name="Kang Y."/>
            <person name="Campbell B.E."/>
            <person name="Loukas A."/>
            <person name="Ranganathan S."/>
            <person name="Rollinson D."/>
            <person name="Rinaldi G."/>
            <person name="Brindley P.J."/>
            <person name="Yang H."/>
            <person name="Wang J."/>
            <person name="Wang J."/>
            <person name="Gasser R.B."/>
        </authorList>
    </citation>
    <scope>NUCLEOTIDE SEQUENCE [LARGE SCALE GENOMIC DNA]</scope>
</reference>
<gene>
    <name evidence="1" type="ORF">MS3_00004419</name>
    <name evidence="2" type="ORF">MS3_06172</name>
</gene>
<dbReference type="RefSeq" id="XP_012797577.1">
    <property type="nucleotide sequence ID" value="XM_012942123.1"/>
</dbReference>
<name>A0A094ZSR4_SCHHA</name>
<dbReference type="AlphaFoldDB" id="A0A094ZSR4"/>
<reference evidence="1" key="3">
    <citation type="submission" date="2021-06" db="EMBL/GenBank/DDBJ databases">
        <title>Chromosome-level genome assembly for S. haematobium.</title>
        <authorList>
            <person name="Stroehlein A.J."/>
        </authorList>
    </citation>
    <scope>NUCLEOTIDE SEQUENCE</scope>
</reference>
<organism evidence="2">
    <name type="scientific">Schistosoma haematobium</name>
    <name type="common">Blood fluke</name>
    <dbReference type="NCBI Taxonomy" id="6185"/>
    <lineage>
        <taxon>Eukaryota</taxon>
        <taxon>Metazoa</taxon>
        <taxon>Spiralia</taxon>
        <taxon>Lophotrochozoa</taxon>
        <taxon>Platyhelminthes</taxon>
        <taxon>Trematoda</taxon>
        <taxon>Digenea</taxon>
        <taxon>Strigeidida</taxon>
        <taxon>Schistosomatoidea</taxon>
        <taxon>Schistosomatidae</taxon>
        <taxon>Schistosoma</taxon>
    </lineage>
</organism>
<proteinExistence type="predicted"/>
<evidence type="ECO:0000313" key="1">
    <source>
        <dbReference type="EMBL" id="KAH9594178.1"/>
    </source>
</evidence>
<dbReference type="Proteomes" id="UP000471633">
    <property type="component" value="Unassembled WGS sequence"/>
</dbReference>
<dbReference type="CTD" id="24593581"/>
<dbReference type="EMBL" id="AMPZ03000001">
    <property type="protein sequence ID" value="KAH9594178.1"/>
    <property type="molecule type" value="Genomic_DNA"/>
</dbReference>
<evidence type="ECO:0000313" key="3">
    <source>
        <dbReference type="Proteomes" id="UP000471633"/>
    </source>
</evidence>
<sequence length="99" mass="11388">MNQTLTLYNQNSEYNHESILNQIIYTENKNGFYSSETTMTNSLNHLNNDLQNTVLFKSCTIKSNIKDVDHDNKDISLNHFNNDYPLAHSSPNSFINGKC</sequence>
<reference evidence="1" key="4">
    <citation type="journal article" date="2022" name="PLoS Pathog.">
        <title>Chromosome-level genome of Schistosoma haematobium underpins genome-wide explorations of molecular variation.</title>
        <authorList>
            <person name="Stroehlein A.J."/>
            <person name="Korhonen P.K."/>
            <person name="Lee V.V."/>
            <person name="Ralph S.A."/>
            <person name="Mentink-Kane M."/>
            <person name="You H."/>
            <person name="McManus D.P."/>
            <person name="Tchuente L.T."/>
            <person name="Stothard J.R."/>
            <person name="Kaur P."/>
            <person name="Dudchenko O."/>
            <person name="Aiden E.L."/>
            <person name="Yang B."/>
            <person name="Yang H."/>
            <person name="Emery A.M."/>
            <person name="Webster B.L."/>
            <person name="Brindley P.J."/>
            <person name="Rollinson D."/>
            <person name="Chang B.C.H."/>
            <person name="Gasser R.B."/>
            <person name="Young N.D."/>
        </authorList>
    </citation>
    <scope>NUCLEOTIDE SEQUENCE</scope>
</reference>
<keyword evidence="3" id="KW-1185">Reference proteome</keyword>
<accession>A0A094ZSR4</accession>
<protein>
    <submittedName>
        <fullName evidence="2">Uncharacterized protein</fullName>
    </submittedName>
</protein>
<dbReference type="KEGG" id="shx:MS3_00004419"/>
<dbReference type="EMBL" id="KL250930">
    <property type="protein sequence ID" value="KGB37815.1"/>
    <property type="molecule type" value="Genomic_DNA"/>
</dbReference>